<evidence type="ECO:0000256" key="6">
    <source>
        <dbReference type="ARBA" id="ARBA00022989"/>
    </source>
</evidence>
<dbReference type="PANTHER" id="PTHR13085">
    <property type="entry name" value="MICROSOMAL SIGNAL PEPTIDASE 25 KDA SUBUNIT"/>
    <property type="match status" value="1"/>
</dbReference>
<comment type="subcellular location">
    <subcellularLocation>
        <location evidence="1">Endoplasmic reticulum membrane</location>
        <topology evidence="1">Multi-pass membrane protein</topology>
    </subcellularLocation>
</comment>
<comment type="function">
    <text evidence="8">Component of the signal peptidase complex (SPC) which catalyzes the cleavage of N-terminal signal sequences from nascent proteins as they are translocated into the lumen of the endoplasmic reticulum. Enhances the enzymatic activity of SPC and facilitates the interactions between different components of the translocation site.</text>
</comment>
<dbReference type="AlphaFoldDB" id="A0A2B7XW43"/>
<evidence type="ECO:0000256" key="5">
    <source>
        <dbReference type="ARBA" id="ARBA00022824"/>
    </source>
</evidence>
<accession>A0A2B7XW43</accession>
<reference evidence="10 11" key="1">
    <citation type="submission" date="2017-10" db="EMBL/GenBank/DDBJ databases">
        <title>Comparative genomics in systemic dimorphic fungi from Ajellomycetaceae.</title>
        <authorList>
            <person name="Munoz J.F."/>
            <person name="Mcewen J.G."/>
            <person name="Clay O.K."/>
            <person name="Cuomo C.A."/>
        </authorList>
    </citation>
    <scope>NUCLEOTIDE SEQUENCE [LARGE SCALE GENOMIC DNA]</scope>
    <source>
        <strain evidence="10 11">UAMH5409</strain>
    </source>
</reference>
<proteinExistence type="inferred from homology"/>
<evidence type="ECO:0000256" key="8">
    <source>
        <dbReference type="ARBA" id="ARBA00045608"/>
    </source>
</evidence>
<evidence type="ECO:0000256" key="7">
    <source>
        <dbReference type="ARBA" id="ARBA00023136"/>
    </source>
</evidence>
<dbReference type="EMBL" id="PDNB01000054">
    <property type="protein sequence ID" value="PGH12727.1"/>
    <property type="molecule type" value="Genomic_DNA"/>
</dbReference>
<dbReference type="GO" id="GO:0045047">
    <property type="term" value="P:protein targeting to ER"/>
    <property type="evidence" value="ECO:0007669"/>
    <property type="project" value="TreeGrafter"/>
</dbReference>
<evidence type="ECO:0000256" key="9">
    <source>
        <dbReference type="SAM" id="Phobius"/>
    </source>
</evidence>
<dbReference type="STRING" id="1447875.A0A2B7XW43"/>
<dbReference type="Proteomes" id="UP000223968">
    <property type="component" value="Unassembled WGS sequence"/>
</dbReference>
<dbReference type="GO" id="GO:0005787">
    <property type="term" value="C:signal peptidase complex"/>
    <property type="evidence" value="ECO:0007669"/>
    <property type="project" value="InterPro"/>
</dbReference>
<dbReference type="OrthoDB" id="29558at2759"/>
<keyword evidence="6 9" id="KW-1133">Transmembrane helix</keyword>
<comment type="caution">
    <text evidence="10">The sequence shown here is derived from an EMBL/GenBank/DDBJ whole genome shotgun (WGS) entry which is preliminary data.</text>
</comment>
<comment type="similarity">
    <text evidence="2">Belongs to the SPCS2 family.</text>
</comment>
<keyword evidence="7 9" id="KW-0472">Membrane</keyword>
<feature type="transmembrane region" description="Helical" evidence="9">
    <location>
        <begin position="74"/>
        <end position="95"/>
    </location>
</feature>
<sequence length="183" mass="20120">MASPKVPVYSVSELKNTTDDAIPPFLTTLPSPHTFTANNFKSNVRLILGYAAVAISGVSFYVDRRLGWQVSQSYVIAAVVAYFVLNLAFTVWIWLVEAGQVFEGVREGSGEALQICSSSKKHSPLYTLRVRHTSKTGKVLQDATLSAPFSSWFSADGTFHMEPFKLWLTTEIKALQGVGQGKK</sequence>
<dbReference type="GO" id="GO:0006465">
    <property type="term" value="P:signal peptide processing"/>
    <property type="evidence" value="ECO:0007669"/>
    <property type="project" value="InterPro"/>
</dbReference>
<evidence type="ECO:0000256" key="3">
    <source>
        <dbReference type="ARBA" id="ARBA00017057"/>
    </source>
</evidence>
<protein>
    <recommendedName>
        <fullName evidence="3">Signal peptidase complex subunit 2</fullName>
    </recommendedName>
</protein>
<evidence type="ECO:0000256" key="2">
    <source>
        <dbReference type="ARBA" id="ARBA00007324"/>
    </source>
</evidence>
<evidence type="ECO:0000313" key="10">
    <source>
        <dbReference type="EMBL" id="PGH12727.1"/>
    </source>
</evidence>
<evidence type="ECO:0000256" key="4">
    <source>
        <dbReference type="ARBA" id="ARBA00022692"/>
    </source>
</evidence>
<dbReference type="InterPro" id="IPR009582">
    <property type="entry name" value="Spc2/SPCS2"/>
</dbReference>
<dbReference type="Pfam" id="PF06703">
    <property type="entry name" value="SPC25"/>
    <property type="match status" value="1"/>
</dbReference>
<evidence type="ECO:0000313" key="11">
    <source>
        <dbReference type="Proteomes" id="UP000223968"/>
    </source>
</evidence>
<keyword evidence="4 9" id="KW-0812">Transmembrane</keyword>
<feature type="transmembrane region" description="Helical" evidence="9">
    <location>
        <begin position="44"/>
        <end position="62"/>
    </location>
</feature>
<keyword evidence="11" id="KW-1185">Reference proteome</keyword>
<keyword evidence="5" id="KW-0256">Endoplasmic reticulum</keyword>
<name>A0A2B7XW43_9EURO</name>
<organism evidence="10 11">
    <name type="scientific">Helicocarpus griseus UAMH5409</name>
    <dbReference type="NCBI Taxonomy" id="1447875"/>
    <lineage>
        <taxon>Eukaryota</taxon>
        <taxon>Fungi</taxon>
        <taxon>Dikarya</taxon>
        <taxon>Ascomycota</taxon>
        <taxon>Pezizomycotina</taxon>
        <taxon>Eurotiomycetes</taxon>
        <taxon>Eurotiomycetidae</taxon>
        <taxon>Onygenales</taxon>
        <taxon>Ajellomycetaceae</taxon>
        <taxon>Helicocarpus</taxon>
    </lineage>
</organism>
<dbReference type="PANTHER" id="PTHR13085:SF0">
    <property type="entry name" value="SIGNAL PEPTIDASE COMPLEX SUBUNIT 2"/>
    <property type="match status" value="1"/>
</dbReference>
<gene>
    <name evidence="10" type="ORF">AJ79_04088</name>
</gene>
<evidence type="ECO:0000256" key="1">
    <source>
        <dbReference type="ARBA" id="ARBA00004477"/>
    </source>
</evidence>